<proteinExistence type="inferred from homology"/>
<dbReference type="OMA" id="DTHKSCI"/>
<gene>
    <name evidence="2" type="primary">csf3a</name>
</gene>
<reference evidence="2" key="1">
    <citation type="submission" date="2025-08" db="UniProtKB">
        <authorList>
            <consortium name="Ensembl"/>
        </authorList>
    </citation>
    <scope>IDENTIFICATION</scope>
</reference>
<dbReference type="SUPFAM" id="SSF47266">
    <property type="entry name" value="4-helical cytokines"/>
    <property type="match status" value="1"/>
</dbReference>
<organism evidence="2 3">
    <name type="scientific">Salmo trutta</name>
    <name type="common">Brown trout</name>
    <dbReference type="NCBI Taxonomy" id="8032"/>
    <lineage>
        <taxon>Eukaryota</taxon>
        <taxon>Metazoa</taxon>
        <taxon>Chordata</taxon>
        <taxon>Craniata</taxon>
        <taxon>Vertebrata</taxon>
        <taxon>Euteleostomi</taxon>
        <taxon>Actinopterygii</taxon>
        <taxon>Neopterygii</taxon>
        <taxon>Teleostei</taxon>
        <taxon>Protacanthopterygii</taxon>
        <taxon>Salmoniformes</taxon>
        <taxon>Salmonidae</taxon>
        <taxon>Salmoninae</taxon>
        <taxon>Salmo</taxon>
    </lineage>
</organism>
<dbReference type="InParanoid" id="A0A673XPT4"/>
<protein>
    <submittedName>
        <fullName evidence="2">Uncharacterized LOC115159322</fullName>
    </submittedName>
</protein>
<dbReference type="Proteomes" id="UP000472277">
    <property type="component" value="Chromosome 2"/>
</dbReference>
<dbReference type="GO" id="GO:0005125">
    <property type="term" value="F:cytokine activity"/>
    <property type="evidence" value="ECO:0007669"/>
    <property type="project" value="InterPro"/>
</dbReference>
<evidence type="ECO:0000313" key="3">
    <source>
        <dbReference type="Proteomes" id="UP000472277"/>
    </source>
</evidence>
<evidence type="ECO:0000313" key="2">
    <source>
        <dbReference type="Ensembl" id="ENSSTUP00000023388.1"/>
    </source>
</evidence>
<dbReference type="PANTHER" id="PTHR10511">
    <property type="entry name" value="GRANULOCYTE COLONY-STIMULATING FACTOR"/>
    <property type="match status" value="1"/>
</dbReference>
<dbReference type="GO" id="GO:0006955">
    <property type="term" value="P:immune response"/>
    <property type="evidence" value="ECO:0007669"/>
    <property type="project" value="InterPro"/>
</dbReference>
<dbReference type="Gene3D" id="1.20.1250.10">
    <property type="match status" value="1"/>
</dbReference>
<dbReference type="AlphaFoldDB" id="A0A673XPT4"/>
<dbReference type="InterPro" id="IPR040117">
    <property type="entry name" value="GCSF/MGF"/>
</dbReference>
<name>A0A673XPT4_SALTR</name>
<dbReference type="GeneTree" id="ENSGT00390000017328"/>
<keyword evidence="3" id="KW-1185">Reference proteome</keyword>
<dbReference type="PANTHER" id="PTHR10511:SF2">
    <property type="entry name" value="GRANULOCYTE COLONY-STIMULATING FACTOR"/>
    <property type="match status" value="1"/>
</dbReference>
<dbReference type="SMART" id="SM00126">
    <property type="entry name" value="IL6"/>
    <property type="match status" value="1"/>
</dbReference>
<reference evidence="2" key="2">
    <citation type="submission" date="2025-09" db="UniProtKB">
        <authorList>
            <consortium name="Ensembl"/>
        </authorList>
    </citation>
    <scope>IDENTIFICATION</scope>
</reference>
<comment type="similarity">
    <text evidence="1">Belongs to the IL-6 superfamily.</text>
</comment>
<dbReference type="InterPro" id="IPR009079">
    <property type="entry name" value="4_helix_cytokine-like_core"/>
</dbReference>
<evidence type="ECO:0000256" key="1">
    <source>
        <dbReference type="ARBA" id="ARBA00007432"/>
    </source>
</evidence>
<dbReference type="GO" id="GO:0045639">
    <property type="term" value="P:positive regulation of myeloid cell differentiation"/>
    <property type="evidence" value="ECO:0007669"/>
    <property type="project" value="InterPro"/>
</dbReference>
<dbReference type="GO" id="GO:0005576">
    <property type="term" value="C:extracellular region"/>
    <property type="evidence" value="ECO:0007669"/>
    <property type="project" value="InterPro"/>
</dbReference>
<dbReference type="Ensembl" id="ENSSTUT00000024532.1">
    <property type="protein sequence ID" value="ENSSTUP00000023388.1"/>
    <property type="gene ID" value="ENSSTUG00000010217.1"/>
</dbReference>
<dbReference type="InterPro" id="IPR030474">
    <property type="entry name" value="IL-6/GCSF/MGF"/>
</dbReference>
<sequence>MISPFHHNPDFYIALTRRFGSYKQSTLFSTVFAILCNMASYGQSAPILEYSGEAGQLVDDPEFNLSVENSQSLIKKVLEAIPATHASCIHSETLILNSSSENRKLQYLAINLGIPSAPTLNALTDNFTLETCLRRMSEGLQVHQDLLRAVVQRLANTESITALLTDIRDLRIQINRMLKAVQVAESPLAVQPTATSLASRLTGDYEVQVATHLTLVQLQSFGQDIVRSLRNIAQANGERD</sequence>
<accession>A0A673XPT4</accession>